<dbReference type="PANTHER" id="PTHR36174">
    <property type="entry name" value="LIPID II:GLYCINE GLYCYLTRANSFERASE"/>
    <property type="match status" value="1"/>
</dbReference>
<dbReference type="PANTHER" id="PTHR36174:SF1">
    <property type="entry name" value="LIPID II:GLYCINE GLYCYLTRANSFERASE"/>
    <property type="match status" value="1"/>
</dbReference>
<keyword evidence="2" id="KW-0808">Transferase</keyword>
<dbReference type="Proteomes" id="UP000742631">
    <property type="component" value="Unassembled WGS sequence"/>
</dbReference>
<comment type="caution">
    <text evidence="2">The sequence shown here is derived from an EMBL/GenBank/DDBJ whole genome shotgun (WGS) entry which is preliminary data.</text>
</comment>
<dbReference type="Gene3D" id="3.40.630.30">
    <property type="match status" value="2"/>
</dbReference>
<dbReference type="SUPFAM" id="SSF55729">
    <property type="entry name" value="Acyl-CoA N-acyltransferases (Nat)"/>
    <property type="match status" value="2"/>
</dbReference>
<accession>A0A921JGI4</accession>
<keyword evidence="2" id="KW-0012">Acyltransferase</keyword>
<name>A0A921JGI4_9HYPH</name>
<proteinExistence type="predicted"/>
<dbReference type="Pfam" id="PF13480">
    <property type="entry name" value="Acetyltransf_6"/>
    <property type="match status" value="1"/>
</dbReference>
<dbReference type="InterPro" id="IPR016181">
    <property type="entry name" value="Acyl_CoA_acyltransferase"/>
</dbReference>
<dbReference type="AlphaFoldDB" id="A0A921JGI4"/>
<dbReference type="GO" id="GO:0016746">
    <property type="term" value="F:acyltransferase activity"/>
    <property type="evidence" value="ECO:0007669"/>
    <property type="project" value="UniProtKB-KW"/>
</dbReference>
<dbReference type="InterPro" id="IPR050644">
    <property type="entry name" value="PG_Glycine_Bridge_Synth"/>
</dbReference>
<feature type="domain" description="BioF2-like acetyltransferase" evidence="1">
    <location>
        <begin position="157"/>
        <end position="300"/>
    </location>
</feature>
<evidence type="ECO:0000313" key="2">
    <source>
        <dbReference type="EMBL" id="HJE25312.1"/>
    </source>
</evidence>
<sequence length="334" mass="37530">MAAQVAVVDRSEAADWDEALWAQPGASIYTSRIWGGYKSRLGWSVRRVALCENGEDLAYVQYQERRRGPLRRILVQGGLVLTARGRSRAEALLGDFVTHLALGAADILAVRSYHAQDPDDVTALLAHRFVPVVSGRDHTIELDLTPETGAILAAAERRWRREVNKAQANADLTTVFLTDPDERLKTFDTFIRMYAALQQRKGFSSDLDTAAYRDLAAADPHLLFLEVRENGEPILVRIVHMARDRWTDFFTASNERARATSAATLAVWRIVERARQEGARIFDFGGVDPAENRGVFDFKRALSRNVVQSGPTWIYARHPWVRRAAATALFLRQS</sequence>
<organism evidence="2 3">
    <name type="scientific">Methylorubrum populi</name>
    <dbReference type="NCBI Taxonomy" id="223967"/>
    <lineage>
        <taxon>Bacteria</taxon>
        <taxon>Pseudomonadati</taxon>
        <taxon>Pseudomonadota</taxon>
        <taxon>Alphaproteobacteria</taxon>
        <taxon>Hyphomicrobiales</taxon>
        <taxon>Methylobacteriaceae</taxon>
        <taxon>Methylorubrum</taxon>
    </lineage>
</organism>
<gene>
    <name evidence="2" type="ORF">K8W01_16770</name>
</gene>
<protein>
    <submittedName>
        <fullName evidence="2">GNAT family N-acetyltransferase</fullName>
        <ecNumber evidence="2">2.3.1.-</ecNumber>
    </submittedName>
</protein>
<evidence type="ECO:0000313" key="3">
    <source>
        <dbReference type="Proteomes" id="UP000742631"/>
    </source>
</evidence>
<reference evidence="2" key="2">
    <citation type="submission" date="2021-09" db="EMBL/GenBank/DDBJ databases">
        <authorList>
            <person name="Gilroy R."/>
        </authorList>
    </citation>
    <scope>NUCLEOTIDE SEQUENCE</scope>
    <source>
        <strain evidence="2">316</strain>
    </source>
</reference>
<reference evidence="2" key="1">
    <citation type="journal article" date="2021" name="PeerJ">
        <title>Extensive microbial diversity within the chicken gut microbiome revealed by metagenomics and culture.</title>
        <authorList>
            <person name="Gilroy R."/>
            <person name="Ravi A."/>
            <person name="Getino M."/>
            <person name="Pursley I."/>
            <person name="Horton D.L."/>
            <person name="Alikhan N.F."/>
            <person name="Baker D."/>
            <person name="Gharbi K."/>
            <person name="Hall N."/>
            <person name="Watson M."/>
            <person name="Adriaenssens E.M."/>
            <person name="Foster-Nyarko E."/>
            <person name="Jarju S."/>
            <person name="Secka A."/>
            <person name="Antonio M."/>
            <person name="Oren A."/>
            <person name="Chaudhuri R.R."/>
            <person name="La Ragione R."/>
            <person name="Hildebrand F."/>
            <person name="Pallen M.J."/>
        </authorList>
    </citation>
    <scope>NUCLEOTIDE SEQUENCE</scope>
    <source>
        <strain evidence="2">316</strain>
    </source>
</reference>
<dbReference type="EMBL" id="DYYG01000048">
    <property type="protein sequence ID" value="HJE25312.1"/>
    <property type="molecule type" value="Genomic_DNA"/>
</dbReference>
<evidence type="ECO:0000259" key="1">
    <source>
        <dbReference type="Pfam" id="PF13480"/>
    </source>
</evidence>
<dbReference type="EC" id="2.3.1.-" evidence="2"/>
<dbReference type="InterPro" id="IPR038740">
    <property type="entry name" value="BioF2-like_GNAT_dom"/>
</dbReference>